<keyword evidence="7 13" id="KW-0808">Transferase</keyword>
<dbReference type="UniPathway" id="UPA00359">
    <property type="reaction ID" value="UER00482"/>
</dbReference>
<proteinExistence type="inferred from homology"/>
<dbReference type="EC" id="2.7.1.130" evidence="3 13"/>
<dbReference type="SUPFAM" id="SSF52540">
    <property type="entry name" value="P-loop containing nucleoside triphosphate hydrolases"/>
    <property type="match status" value="1"/>
</dbReference>
<evidence type="ECO:0000256" key="12">
    <source>
        <dbReference type="ARBA" id="ARBA00029757"/>
    </source>
</evidence>
<evidence type="ECO:0000256" key="11">
    <source>
        <dbReference type="ARBA" id="ARBA00023098"/>
    </source>
</evidence>
<keyword evidence="6 13" id="KW-0441">Lipid A biosynthesis</keyword>
<dbReference type="GO" id="GO:0009029">
    <property type="term" value="F:lipid-A 4'-kinase activity"/>
    <property type="evidence" value="ECO:0007669"/>
    <property type="project" value="UniProtKB-UniRule"/>
</dbReference>
<accession>A0A2A4G649</accession>
<keyword evidence="8 13" id="KW-0547">Nucleotide-binding</keyword>
<keyword evidence="15" id="KW-1185">Reference proteome</keyword>
<dbReference type="PANTHER" id="PTHR42724">
    <property type="entry name" value="TETRAACYLDISACCHARIDE 4'-KINASE"/>
    <property type="match status" value="1"/>
</dbReference>
<dbReference type="GO" id="GO:0005886">
    <property type="term" value="C:plasma membrane"/>
    <property type="evidence" value="ECO:0007669"/>
    <property type="project" value="TreeGrafter"/>
</dbReference>
<keyword evidence="5 13" id="KW-0444">Lipid biosynthesis</keyword>
<evidence type="ECO:0000256" key="5">
    <source>
        <dbReference type="ARBA" id="ARBA00022516"/>
    </source>
</evidence>
<dbReference type="AlphaFoldDB" id="A0A2A4G649"/>
<comment type="function">
    <text evidence="1 13">Transfers the gamma-phosphate of ATP to the 4'-position of a tetraacyldisaccharide 1-phosphate intermediate (termed DS-1-P) to form tetraacyldisaccharide 1,4'-bis-phosphate (lipid IVA).</text>
</comment>
<evidence type="ECO:0000256" key="1">
    <source>
        <dbReference type="ARBA" id="ARBA00002274"/>
    </source>
</evidence>
<name>A0A2A4G649_9FLAO</name>
<evidence type="ECO:0000256" key="3">
    <source>
        <dbReference type="ARBA" id="ARBA00012071"/>
    </source>
</evidence>
<dbReference type="OrthoDB" id="9766423at2"/>
<dbReference type="GO" id="GO:0005524">
    <property type="term" value="F:ATP binding"/>
    <property type="evidence" value="ECO:0007669"/>
    <property type="project" value="UniProtKB-UniRule"/>
</dbReference>
<dbReference type="NCBIfam" id="TIGR00682">
    <property type="entry name" value="lpxK"/>
    <property type="match status" value="1"/>
</dbReference>
<dbReference type="EMBL" id="NBWU01000005">
    <property type="protein sequence ID" value="PCE63460.1"/>
    <property type="molecule type" value="Genomic_DNA"/>
</dbReference>
<sequence>MPWYRRILFPFSWVYAMIVYMRNRFYDWGWFSSQTYDFPLIGIGNLSVGGTGKTPMVEYVLRELAQFRVAMLSRGYGRNTKGFVRAHEGTSILDIGDEPFQIHQKFPEVTVAVDGDRRHGIATLRNDSELEALVLDDVYQHRKVKPGLLILLTMYGDLYVDDGYLPSGNLRDHKKEAGRAHVVIVTKCPEDLEAQEKELIRQKLALQQNQRLLFSHLQYDDRVVGPNGKVPLDTLKTPFCLVTGIANPEPLVRYLKEKGHEFEHLVYADHHYFSDAEVEQFNAKELVLTTEKDYVRLKGRVKNLYALGIRHAFSTDDARWFSNTLQSYVKDGA</sequence>
<dbReference type="GO" id="GO:0009244">
    <property type="term" value="P:lipopolysaccharide core region biosynthetic process"/>
    <property type="evidence" value="ECO:0007669"/>
    <property type="project" value="TreeGrafter"/>
</dbReference>
<evidence type="ECO:0000256" key="4">
    <source>
        <dbReference type="ARBA" id="ARBA00016436"/>
    </source>
</evidence>
<comment type="catalytic activity">
    <reaction evidence="13">
        <text>a lipid A disaccharide + ATP = a lipid IVA + ADP + H(+)</text>
        <dbReference type="Rhea" id="RHEA:67840"/>
        <dbReference type="ChEBI" id="CHEBI:15378"/>
        <dbReference type="ChEBI" id="CHEBI:30616"/>
        <dbReference type="ChEBI" id="CHEBI:176343"/>
        <dbReference type="ChEBI" id="CHEBI:176425"/>
        <dbReference type="ChEBI" id="CHEBI:456216"/>
        <dbReference type="EC" id="2.7.1.130"/>
    </reaction>
</comment>
<dbReference type="InterPro" id="IPR027417">
    <property type="entry name" value="P-loop_NTPase"/>
</dbReference>
<dbReference type="GO" id="GO:0009245">
    <property type="term" value="P:lipid A biosynthetic process"/>
    <property type="evidence" value="ECO:0007669"/>
    <property type="project" value="UniProtKB-UniRule"/>
</dbReference>
<evidence type="ECO:0000313" key="15">
    <source>
        <dbReference type="Proteomes" id="UP000219559"/>
    </source>
</evidence>
<keyword evidence="10 13" id="KW-0067">ATP-binding</keyword>
<keyword evidence="9 13" id="KW-0418">Kinase</keyword>
<comment type="pathway">
    <text evidence="2 13">Glycolipid biosynthesis; lipid IV(A) biosynthesis; lipid IV(A) from (3R)-3-hydroxytetradecanoyl-[acyl-carrier-protein] and UDP-N-acetyl-alpha-D-glucosamine: step 6/6.</text>
</comment>
<evidence type="ECO:0000256" key="2">
    <source>
        <dbReference type="ARBA" id="ARBA00004870"/>
    </source>
</evidence>
<dbReference type="InterPro" id="IPR003758">
    <property type="entry name" value="LpxK"/>
</dbReference>
<evidence type="ECO:0000256" key="7">
    <source>
        <dbReference type="ARBA" id="ARBA00022679"/>
    </source>
</evidence>
<evidence type="ECO:0000256" key="13">
    <source>
        <dbReference type="HAMAP-Rule" id="MF_00409"/>
    </source>
</evidence>
<reference evidence="14 15" key="1">
    <citation type="submission" date="2017-04" db="EMBL/GenBank/DDBJ databases">
        <title>A new member of the family Flavobacteriaceae isolated from ascidians.</title>
        <authorList>
            <person name="Chen L."/>
        </authorList>
    </citation>
    <scope>NUCLEOTIDE SEQUENCE [LARGE SCALE GENOMIC DNA]</scope>
    <source>
        <strain evidence="14 15">HQA918</strain>
    </source>
</reference>
<evidence type="ECO:0000256" key="6">
    <source>
        <dbReference type="ARBA" id="ARBA00022556"/>
    </source>
</evidence>
<evidence type="ECO:0000256" key="10">
    <source>
        <dbReference type="ARBA" id="ARBA00022840"/>
    </source>
</evidence>
<evidence type="ECO:0000256" key="9">
    <source>
        <dbReference type="ARBA" id="ARBA00022777"/>
    </source>
</evidence>
<gene>
    <name evidence="13" type="primary">lpxK</name>
    <name evidence="14" type="ORF">B7P33_14705</name>
</gene>
<comment type="caution">
    <text evidence="14">The sequence shown here is derived from an EMBL/GenBank/DDBJ whole genome shotgun (WGS) entry which is preliminary data.</text>
</comment>
<dbReference type="HAMAP" id="MF_00409">
    <property type="entry name" value="LpxK"/>
    <property type="match status" value="1"/>
</dbReference>
<dbReference type="PANTHER" id="PTHR42724:SF1">
    <property type="entry name" value="TETRAACYLDISACCHARIDE 4'-KINASE, MITOCHONDRIAL-RELATED"/>
    <property type="match status" value="1"/>
</dbReference>
<comment type="similarity">
    <text evidence="13">Belongs to the LpxK family.</text>
</comment>
<keyword evidence="11 13" id="KW-0443">Lipid metabolism</keyword>
<organism evidence="14 15">
    <name type="scientific">Sediminicola luteus</name>
    <dbReference type="NCBI Taxonomy" id="319238"/>
    <lineage>
        <taxon>Bacteria</taxon>
        <taxon>Pseudomonadati</taxon>
        <taxon>Bacteroidota</taxon>
        <taxon>Flavobacteriia</taxon>
        <taxon>Flavobacteriales</taxon>
        <taxon>Flavobacteriaceae</taxon>
        <taxon>Sediminicola</taxon>
    </lineage>
</organism>
<dbReference type="Proteomes" id="UP000219559">
    <property type="component" value="Unassembled WGS sequence"/>
</dbReference>
<dbReference type="RefSeq" id="WP_097443413.1">
    <property type="nucleotide sequence ID" value="NZ_NBWU01000005.1"/>
</dbReference>
<protein>
    <recommendedName>
        <fullName evidence="4 13">Tetraacyldisaccharide 4'-kinase</fullName>
        <ecNumber evidence="3 13">2.7.1.130</ecNumber>
    </recommendedName>
    <alternativeName>
        <fullName evidence="12 13">Lipid A 4'-kinase</fullName>
    </alternativeName>
</protein>
<dbReference type="Pfam" id="PF02606">
    <property type="entry name" value="LpxK"/>
    <property type="match status" value="1"/>
</dbReference>
<evidence type="ECO:0000256" key="8">
    <source>
        <dbReference type="ARBA" id="ARBA00022741"/>
    </source>
</evidence>
<feature type="binding site" evidence="13">
    <location>
        <begin position="47"/>
        <end position="54"/>
    </location>
    <ligand>
        <name>ATP</name>
        <dbReference type="ChEBI" id="CHEBI:30616"/>
    </ligand>
</feature>
<evidence type="ECO:0000313" key="14">
    <source>
        <dbReference type="EMBL" id="PCE63460.1"/>
    </source>
</evidence>